<proteinExistence type="predicted"/>
<evidence type="ECO:0000313" key="2">
    <source>
        <dbReference type="Proteomes" id="UP000814128"/>
    </source>
</evidence>
<dbReference type="EMBL" id="MU274302">
    <property type="protein sequence ID" value="KAI0026662.1"/>
    <property type="molecule type" value="Genomic_DNA"/>
</dbReference>
<protein>
    <submittedName>
        <fullName evidence="1">Uncharacterized protein</fullName>
    </submittedName>
</protein>
<gene>
    <name evidence="1" type="ORF">K488DRAFT_16944</name>
</gene>
<organism evidence="1 2">
    <name type="scientific">Vararia minispora EC-137</name>
    <dbReference type="NCBI Taxonomy" id="1314806"/>
    <lineage>
        <taxon>Eukaryota</taxon>
        <taxon>Fungi</taxon>
        <taxon>Dikarya</taxon>
        <taxon>Basidiomycota</taxon>
        <taxon>Agaricomycotina</taxon>
        <taxon>Agaricomycetes</taxon>
        <taxon>Russulales</taxon>
        <taxon>Lachnocladiaceae</taxon>
        <taxon>Vararia</taxon>
    </lineage>
</organism>
<sequence length="122" mass="14420">LRIWQQNLRKSESAQQNLINTEDLQNLYDLVLIQEPYADFRRLTRTNSHFHAIYPTNHFTAPRNREPERDRAITLVNVAMSTDTWQQIDFPSSDVVIIQIRGSFGRLTIFNIYNDCEHSRTI</sequence>
<keyword evidence="2" id="KW-1185">Reference proteome</keyword>
<comment type="caution">
    <text evidence="1">The sequence shown here is derived from an EMBL/GenBank/DDBJ whole genome shotgun (WGS) entry which is preliminary data.</text>
</comment>
<accession>A0ACB8Q4X7</accession>
<feature type="non-terminal residue" evidence="1">
    <location>
        <position position="1"/>
    </location>
</feature>
<feature type="non-terminal residue" evidence="1">
    <location>
        <position position="122"/>
    </location>
</feature>
<reference evidence="1" key="2">
    <citation type="journal article" date="2022" name="New Phytol.">
        <title>Evolutionary transition to the ectomycorrhizal habit in the genomes of a hyperdiverse lineage of mushroom-forming fungi.</title>
        <authorList>
            <person name="Looney B."/>
            <person name="Miyauchi S."/>
            <person name="Morin E."/>
            <person name="Drula E."/>
            <person name="Courty P.E."/>
            <person name="Kohler A."/>
            <person name="Kuo A."/>
            <person name="LaButti K."/>
            <person name="Pangilinan J."/>
            <person name="Lipzen A."/>
            <person name="Riley R."/>
            <person name="Andreopoulos W."/>
            <person name="He G."/>
            <person name="Johnson J."/>
            <person name="Nolan M."/>
            <person name="Tritt A."/>
            <person name="Barry K.W."/>
            <person name="Grigoriev I.V."/>
            <person name="Nagy L.G."/>
            <person name="Hibbett D."/>
            <person name="Henrissat B."/>
            <person name="Matheny P.B."/>
            <person name="Labbe J."/>
            <person name="Martin F.M."/>
        </authorList>
    </citation>
    <scope>NUCLEOTIDE SEQUENCE</scope>
    <source>
        <strain evidence="1">EC-137</strain>
    </source>
</reference>
<reference evidence="1" key="1">
    <citation type="submission" date="2021-02" db="EMBL/GenBank/DDBJ databases">
        <authorList>
            <consortium name="DOE Joint Genome Institute"/>
            <person name="Ahrendt S."/>
            <person name="Looney B.P."/>
            <person name="Miyauchi S."/>
            <person name="Morin E."/>
            <person name="Drula E."/>
            <person name="Courty P.E."/>
            <person name="Chicoki N."/>
            <person name="Fauchery L."/>
            <person name="Kohler A."/>
            <person name="Kuo A."/>
            <person name="Labutti K."/>
            <person name="Pangilinan J."/>
            <person name="Lipzen A."/>
            <person name="Riley R."/>
            <person name="Andreopoulos W."/>
            <person name="He G."/>
            <person name="Johnson J."/>
            <person name="Barry K.W."/>
            <person name="Grigoriev I.V."/>
            <person name="Nagy L."/>
            <person name="Hibbett D."/>
            <person name="Henrissat B."/>
            <person name="Matheny P.B."/>
            <person name="Labbe J."/>
            <person name="Martin F."/>
        </authorList>
    </citation>
    <scope>NUCLEOTIDE SEQUENCE</scope>
    <source>
        <strain evidence="1">EC-137</strain>
    </source>
</reference>
<name>A0ACB8Q4X7_9AGAM</name>
<dbReference type="Proteomes" id="UP000814128">
    <property type="component" value="Unassembled WGS sequence"/>
</dbReference>
<evidence type="ECO:0000313" key="1">
    <source>
        <dbReference type="EMBL" id="KAI0026662.1"/>
    </source>
</evidence>